<organism evidence="7 8">
    <name type="scientific">Yoonia rhodophyticola</name>
    <dbReference type="NCBI Taxonomy" id="3137370"/>
    <lineage>
        <taxon>Bacteria</taxon>
        <taxon>Pseudomonadati</taxon>
        <taxon>Pseudomonadota</taxon>
        <taxon>Alphaproteobacteria</taxon>
        <taxon>Rhodobacterales</taxon>
        <taxon>Paracoccaceae</taxon>
        <taxon>Yoonia</taxon>
    </lineage>
</organism>
<dbReference type="InterPro" id="IPR050319">
    <property type="entry name" value="ABC_transp_ATP-bind"/>
</dbReference>
<evidence type="ECO:0000259" key="6">
    <source>
        <dbReference type="PROSITE" id="PS50893"/>
    </source>
</evidence>
<gene>
    <name evidence="7" type="ORF">AABB31_06435</name>
</gene>
<dbReference type="EMBL" id="CP151767">
    <property type="protein sequence ID" value="WZU68523.1"/>
    <property type="molecule type" value="Genomic_DNA"/>
</dbReference>
<dbReference type="InterPro" id="IPR003593">
    <property type="entry name" value="AAA+_ATPase"/>
</dbReference>
<protein>
    <submittedName>
        <fullName evidence="7">ABC transporter ATP-binding protein</fullName>
    </submittedName>
</protein>
<evidence type="ECO:0000256" key="2">
    <source>
        <dbReference type="ARBA" id="ARBA00005417"/>
    </source>
</evidence>
<dbReference type="Pfam" id="PF00005">
    <property type="entry name" value="ABC_tran"/>
    <property type="match status" value="1"/>
</dbReference>
<sequence>MSDPILQVRDLDMHFPIGGGLFGKPTDVVRAVDDISFDVIRGESFGVVGESGSGKTTLGRCIMQILEPTAGSIRFHGRDKDAVELVGGEKEQLRGIWRAIRMVFQDPQSSLNPRLRVIELVGQCLRKSEGLKGQALADRVSALLEQVGLRKEFLLRYPNAFSGGQRQRLGIARALATNPELIIADEAVSALDVSIQAQTLNLLQDLQSEFDLTYVFIAHDLAVVEHFCDRIAVMYLGQVVELSTTEELFRAPKHPYTRALLEAVPIPDPRARRGKRQPVAISDGSVSKTGCRFASRCPHATDLCHSTSPPKKTINGADILCHFAGEI</sequence>
<dbReference type="PANTHER" id="PTHR43776:SF7">
    <property type="entry name" value="D,D-DIPEPTIDE TRANSPORT ATP-BINDING PROTEIN DDPF-RELATED"/>
    <property type="match status" value="1"/>
</dbReference>
<dbReference type="FunFam" id="3.40.50.300:FF:000016">
    <property type="entry name" value="Oligopeptide ABC transporter ATP-binding component"/>
    <property type="match status" value="1"/>
</dbReference>
<dbReference type="KEGG" id="yrh:AABB31_06435"/>
<dbReference type="InterPro" id="IPR003439">
    <property type="entry name" value="ABC_transporter-like_ATP-bd"/>
</dbReference>
<reference evidence="7" key="1">
    <citation type="submission" date="2024-08" db="EMBL/GenBank/DDBJ databases">
        <title>Phylogenomic analyses of a clade within the roseobacter group suggest taxonomic reassignments of species of the genera Aestuariivita, Citreicella, Loktanella, Nautella, Pelagibaca, Ruegeria, Thalassobius, Thiobacimonas and Tropicibacter, and the proposal o.</title>
        <authorList>
            <person name="Jeon C.O."/>
        </authorList>
    </citation>
    <scope>NUCLEOTIDE SEQUENCE</scope>
    <source>
        <strain evidence="7">SS1-5</strain>
    </source>
</reference>
<evidence type="ECO:0000313" key="7">
    <source>
        <dbReference type="EMBL" id="WZU68523.1"/>
    </source>
</evidence>
<evidence type="ECO:0000256" key="1">
    <source>
        <dbReference type="ARBA" id="ARBA00004417"/>
    </source>
</evidence>
<dbReference type="InterPro" id="IPR013563">
    <property type="entry name" value="Oligopep_ABC_C"/>
</dbReference>
<evidence type="ECO:0000256" key="3">
    <source>
        <dbReference type="ARBA" id="ARBA00022448"/>
    </source>
</evidence>
<proteinExistence type="inferred from homology"/>
<dbReference type="PROSITE" id="PS00211">
    <property type="entry name" value="ABC_TRANSPORTER_1"/>
    <property type="match status" value="1"/>
</dbReference>
<dbReference type="InterPro" id="IPR027417">
    <property type="entry name" value="P-loop_NTPase"/>
</dbReference>
<keyword evidence="8" id="KW-1185">Reference proteome</keyword>
<dbReference type="GO" id="GO:0005886">
    <property type="term" value="C:plasma membrane"/>
    <property type="evidence" value="ECO:0007669"/>
    <property type="project" value="UniProtKB-SubCell"/>
</dbReference>
<dbReference type="RefSeq" id="WP_342077812.1">
    <property type="nucleotide sequence ID" value="NZ_CP151767.2"/>
</dbReference>
<dbReference type="SMART" id="SM00382">
    <property type="entry name" value="AAA"/>
    <property type="match status" value="1"/>
</dbReference>
<name>A0AAN0MLG4_9RHOB</name>
<keyword evidence="3" id="KW-0813">Transport</keyword>
<comment type="similarity">
    <text evidence="2">Belongs to the ABC transporter superfamily.</text>
</comment>
<evidence type="ECO:0000256" key="4">
    <source>
        <dbReference type="ARBA" id="ARBA00022741"/>
    </source>
</evidence>
<evidence type="ECO:0000256" key="5">
    <source>
        <dbReference type="ARBA" id="ARBA00022840"/>
    </source>
</evidence>
<dbReference type="GO" id="GO:0015833">
    <property type="term" value="P:peptide transport"/>
    <property type="evidence" value="ECO:0007669"/>
    <property type="project" value="InterPro"/>
</dbReference>
<dbReference type="SUPFAM" id="SSF52540">
    <property type="entry name" value="P-loop containing nucleoside triphosphate hydrolases"/>
    <property type="match status" value="1"/>
</dbReference>
<keyword evidence="5 7" id="KW-0067">ATP-binding</keyword>
<dbReference type="Proteomes" id="UP001470809">
    <property type="component" value="Chromosome"/>
</dbReference>
<accession>A0AAN0MLG4</accession>
<comment type="subcellular location">
    <subcellularLocation>
        <location evidence="1">Cell inner membrane</location>
        <topology evidence="1">Peripheral membrane protein</topology>
    </subcellularLocation>
</comment>
<dbReference type="NCBIfam" id="TIGR01727">
    <property type="entry name" value="oligo_HPY"/>
    <property type="match status" value="1"/>
</dbReference>
<dbReference type="PANTHER" id="PTHR43776">
    <property type="entry name" value="TRANSPORT ATP-BINDING PROTEIN"/>
    <property type="match status" value="1"/>
</dbReference>
<dbReference type="GO" id="GO:0055085">
    <property type="term" value="P:transmembrane transport"/>
    <property type="evidence" value="ECO:0007669"/>
    <property type="project" value="UniProtKB-ARBA"/>
</dbReference>
<feature type="domain" description="ABC transporter" evidence="6">
    <location>
        <begin position="8"/>
        <end position="261"/>
    </location>
</feature>
<dbReference type="GO" id="GO:0016887">
    <property type="term" value="F:ATP hydrolysis activity"/>
    <property type="evidence" value="ECO:0007669"/>
    <property type="project" value="InterPro"/>
</dbReference>
<dbReference type="GO" id="GO:0005524">
    <property type="term" value="F:ATP binding"/>
    <property type="evidence" value="ECO:0007669"/>
    <property type="project" value="UniProtKB-KW"/>
</dbReference>
<dbReference type="CDD" id="cd03257">
    <property type="entry name" value="ABC_NikE_OppD_transporters"/>
    <property type="match status" value="1"/>
</dbReference>
<dbReference type="Pfam" id="PF08352">
    <property type="entry name" value="oligo_HPY"/>
    <property type="match status" value="1"/>
</dbReference>
<dbReference type="AlphaFoldDB" id="A0AAN0MLG4"/>
<keyword evidence="4" id="KW-0547">Nucleotide-binding</keyword>
<dbReference type="PROSITE" id="PS50893">
    <property type="entry name" value="ABC_TRANSPORTER_2"/>
    <property type="match status" value="1"/>
</dbReference>
<dbReference type="Gene3D" id="3.40.50.300">
    <property type="entry name" value="P-loop containing nucleotide triphosphate hydrolases"/>
    <property type="match status" value="1"/>
</dbReference>
<dbReference type="InterPro" id="IPR017871">
    <property type="entry name" value="ABC_transporter-like_CS"/>
</dbReference>
<evidence type="ECO:0000313" key="8">
    <source>
        <dbReference type="Proteomes" id="UP001470809"/>
    </source>
</evidence>